<name>C0R8Q3_BORVA</name>
<sequence length="94" mass="11064">MKEVSKEDGYINSYNFGVFNDALTDFFTLFIKKSKCNYMLAYLTIIDKQTSENKTYEIVLDLKLFNDVVNLIFDKYPDLSKEKLKLPIDLMNNK</sequence>
<dbReference type="EMBL" id="CP001437">
    <property type="protein sequence ID" value="ACN52838.1"/>
    <property type="molecule type" value="Genomic_DNA"/>
</dbReference>
<protein>
    <submittedName>
        <fullName evidence="2">Protein p23</fullName>
    </submittedName>
</protein>
<evidence type="ECO:0000313" key="3">
    <source>
        <dbReference type="Proteomes" id="UP000006163"/>
    </source>
</evidence>
<proteinExistence type="predicted"/>
<geneLocation type="plasmid" evidence="2 3">
    <name>VS116_lp25</name>
</geneLocation>
<dbReference type="Proteomes" id="UP000006163">
    <property type="component" value="Plasmid VS116_lp25"/>
</dbReference>
<evidence type="ECO:0000259" key="1">
    <source>
        <dbReference type="Pfam" id="PF24960"/>
    </source>
</evidence>
<dbReference type="AlphaFoldDB" id="C0R8Q3"/>
<evidence type="ECO:0000313" key="2">
    <source>
        <dbReference type="EMBL" id="ACN52838.1"/>
    </source>
</evidence>
<feature type="domain" description="Outer surface lipoprotein BB0158" evidence="1">
    <location>
        <begin position="1"/>
        <end position="77"/>
    </location>
</feature>
<gene>
    <name evidence="2" type="ORF">BVAVS116_E0022</name>
</gene>
<reference evidence="2 3" key="1">
    <citation type="journal article" date="2012" name="J. Bacteriol.">
        <title>Whole-Genome Sequences of Borrelia bissettii, Borrelia valaisiana, and Borrelia spielmanii.</title>
        <authorList>
            <person name="Schutzer S.E."/>
            <person name="Fraser-Liggett C.M."/>
            <person name="Qiu W.G."/>
            <person name="Kraiczy P."/>
            <person name="Mongodin E.F."/>
            <person name="Dunn J.J."/>
            <person name="Luft B.J."/>
            <person name="Casjens S.R."/>
        </authorList>
    </citation>
    <scope>NUCLEOTIDE SEQUENCE [LARGE SCALE GENOMIC DNA]</scope>
    <source>
        <strain evidence="2 3">VS116</strain>
        <plasmid evidence="2">VS116_lp25</plasmid>
    </source>
</reference>
<accession>C0R8Q3</accession>
<dbReference type="HOGENOM" id="CLU_124309_0_0_12"/>
<keyword evidence="2" id="KW-0614">Plasmid</keyword>
<organism evidence="2 3">
    <name type="scientific">Borreliella valaisiana VS116</name>
    <dbReference type="NCBI Taxonomy" id="445987"/>
    <lineage>
        <taxon>Bacteria</taxon>
        <taxon>Pseudomonadati</taxon>
        <taxon>Spirochaetota</taxon>
        <taxon>Spirochaetia</taxon>
        <taxon>Spirochaetales</taxon>
        <taxon>Borreliaceae</taxon>
        <taxon>Borreliella</taxon>
    </lineage>
</organism>
<dbReference type="InterPro" id="IPR056668">
    <property type="entry name" value="BB0158-like"/>
</dbReference>
<dbReference type="Pfam" id="PF24960">
    <property type="entry name" value="BB0158"/>
    <property type="match status" value="1"/>
</dbReference>
<keyword evidence="3" id="KW-1185">Reference proteome</keyword>